<keyword evidence="3" id="KW-1185">Reference proteome</keyword>
<accession>A0A0S4LBR7</accession>
<organism evidence="2 3">
    <name type="scientific">Candidatus Nitrospira nitrificans</name>
    <dbReference type="NCBI Taxonomy" id="1742973"/>
    <lineage>
        <taxon>Bacteria</taxon>
        <taxon>Pseudomonadati</taxon>
        <taxon>Nitrospirota</taxon>
        <taxon>Nitrospiria</taxon>
        <taxon>Nitrospirales</taxon>
        <taxon>Nitrospiraceae</taxon>
        <taxon>Nitrospira</taxon>
    </lineage>
</organism>
<proteinExistence type="predicted"/>
<evidence type="ECO:0000313" key="3">
    <source>
        <dbReference type="Proteomes" id="UP000198736"/>
    </source>
</evidence>
<dbReference type="EMBL" id="CZPZ01000009">
    <property type="protein sequence ID" value="CUS34607.1"/>
    <property type="molecule type" value="Genomic_DNA"/>
</dbReference>
<name>A0A0S4LBR7_9BACT</name>
<dbReference type="AlphaFoldDB" id="A0A0S4LBR7"/>
<dbReference type="STRING" id="1742973.COMA2_170095"/>
<protein>
    <submittedName>
        <fullName evidence="2">Uncharacterized protein</fullName>
    </submittedName>
</protein>
<sequence>MDAGTAGLTEVYNFLWIEPVRRILRYVEKSIPSLSCLDSHCDHWMCGASHPADPGSGKGSQRCTGKRRGHL</sequence>
<reference evidence="3" key="1">
    <citation type="submission" date="2015-10" db="EMBL/GenBank/DDBJ databases">
        <authorList>
            <person name="Luecker S."/>
            <person name="Luecker S."/>
        </authorList>
    </citation>
    <scope>NUCLEOTIDE SEQUENCE [LARGE SCALE GENOMIC DNA]</scope>
</reference>
<feature type="region of interest" description="Disordered" evidence="1">
    <location>
        <begin position="49"/>
        <end position="71"/>
    </location>
</feature>
<evidence type="ECO:0000313" key="2">
    <source>
        <dbReference type="EMBL" id="CUS34607.1"/>
    </source>
</evidence>
<dbReference type="Proteomes" id="UP000198736">
    <property type="component" value="Unassembled WGS sequence"/>
</dbReference>
<gene>
    <name evidence="2" type="ORF">COMA2_170095</name>
</gene>
<evidence type="ECO:0000256" key="1">
    <source>
        <dbReference type="SAM" id="MobiDB-lite"/>
    </source>
</evidence>